<feature type="domain" description="TonB-dependent receptor-like beta-barrel" evidence="4">
    <location>
        <begin position="250"/>
        <end position="679"/>
    </location>
</feature>
<reference evidence="6" key="1">
    <citation type="submission" date="2021-06" db="EMBL/GenBank/DDBJ databases">
        <title>Paracoccus bacterium XHP0099 sp. nov., isolated from the surface waters of the Yellow Sea.</title>
        <authorList>
            <person name="Xue H."/>
            <person name="Zhang D."/>
        </authorList>
    </citation>
    <scope>NUCLEOTIDE SEQUENCE</scope>
    <source>
        <strain evidence="6">XHP0099</strain>
    </source>
</reference>
<name>A0ABS6AII7_9RHOB</name>
<keyword evidence="1" id="KW-0812">Transmembrane</keyword>
<comment type="caution">
    <text evidence="6">The sequence shown here is derived from an EMBL/GenBank/DDBJ whole genome shotgun (WGS) entry which is preliminary data.</text>
</comment>
<dbReference type="Pfam" id="PF00593">
    <property type="entry name" value="TonB_dep_Rec_b-barrel"/>
    <property type="match status" value="1"/>
</dbReference>
<evidence type="ECO:0000256" key="1">
    <source>
        <dbReference type="PROSITE-ProRule" id="PRU01360"/>
    </source>
</evidence>
<dbReference type="Pfam" id="PF07715">
    <property type="entry name" value="Plug"/>
    <property type="match status" value="1"/>
</dbReference>
<protein>
    <submittedName>
        <fullName evidence="6">TonB-dependent receptor</fullName>
    </submittedName>
</protein>
<dbReference type="EMBL" id="JAHKNG010000014">
    <property type="protein sequence ID" value="MBU3030404.1"/>
    <property type="molecule type" value="Genomic_DNA"/>
</dbReference>
<keyword evidence="7" id="KW-1185">Reference proteome</keyword>
<accession>A0ABS6AII7</accession>
<gene>
    <name evidence="6" type="ORF">KNW02_09765</name>
</gene>
<evidence type="ECO:0000313" key="6">
    <source>
        <dbReference type="EMBL" id="MBU3030404.1"/>
    </source>
</evidence>
<organism evidence="6 7">
    <name type="scientific">Paracoccus marinaquae</name>
    <dbReference type="NCBI Taxonomy" id="2841926"/>
    <lineage>
        <taxon>Bacteria</taxon>
        <taxon>Pseudomonadati</taxon>
        <taxon>Pseudomonadota</taxon>
        <taxon>Alphaproteobacteria</taxon>
        <taxon>Rhodobacterales</taxon>
        <taxon>Paracoccaceae</taxon>
        <taxon>Paracoccus</taxon>
    </lineage>
</organism>
<keyword evidence="1" id="KW-0998">Cell outer membrane</keyword>
<evidence type="ECO:0000313" key="7">
    <source>
        <dbReference type="Proteomes" id="UP001166191"/>
    </source>
</evidence>
<evidence type="ECO:0000256" key="3">
    <source>
        <dbReference type="SAM" id="SignalP"/>
    </source>
</evidence>
<keyword evidence="1" id="KW-1134">Transmembrane beta strand</keyword>
<keyword evidence="3" id="KW-0732">Signal</keyword>
<evidence type="ECO:0000259" key="4">
    <source>
        <dbReference type="Pfam" id="PF00593"/>
    </source>
</evidence>
<comment type="similarity">
    <text evidence="1 2">Belongs to the TonB-dependent receptor family.</text>
</comment>
<dbReference type="PANTHER" id="PTHR30069:SF42">
    <property type="entry name" value="FERRIC AEROBACTIN RECEPTOR"/>
    <property type="match status" value="1"/>
</dbReference>
<dbReference type="InterPro" id="IPR039426">
    <property type="entry name" value="TonB-dep_rcpt-like"/>
</dbReference>
<dbReference type="PANTHER" id="PTHR30069">
    <property type="entry name" value="TONB-DEPENDENT OUTER MEMBRANE RECEPTOR"/>
    <property type="match status" value="1"/>
</dbReference>
<sequence length="719" mass="77121">MKRHALLMSGVAMVALMAGPAAAQDGFSDPVPLGEIVLDASRTGAVGSSIPGAVQVIEGEDLSERLLAGESLERVLSDLVPGFAPSNGTIGTASQTLRGRSPQILIDGGPRTSELRGFTRELAMVNPDSIERIEIIKGSTARFGNGATGGIINIVTKKPGDEERTDLSYGFSVGTEDDSLGGELSFSHERRVGELGVRLELYGRTMGDLYDGDGNRIPSDPLVGQGSSDNFSNLAGAVVLDWSRGNNEVVARFGAYSSRQEIDKFTDYTTDVVSVGPDDYTGEDVTDEGTYFDVTWTNNALAIGEAELNFYGSDVDRRAAFVPAGIANPLYYPISPTDPRQDPNAQSELSTRTLGARLTLRTPLDAWRSNAQLTWGVDVGYDDVTQRDLAGRDLIAPMEQTGLAGFAQLDVPVGNVDISAGLRAEKFWLNVDDFTRPDAVQLTAAGPYLLPAVNVTGGDYDYSAVVGNLGAVWHVSPKLDLFAGVSQGFSIPDVGSFTRRAMPANPFLPGQTVSFASMQPESQIVNTAETGLRYYGDRLQAAASIFLSTSDEGTVFDSATNTVTQQKERVWGGEAELSYAATDALQLGALLGWQEGNYDEDGDGSREAWLPNNRIPTPFTATLTAGYQFQNAARLNGELVYAAGRDKTGQPVLEEMFTVNLYGSYPLGRGQFYYGVSNLFDRQQENSTASSVRENPLTGDAIRVADEGRRLYLGYGVSF</sequence>
<dbReference type="InterPro" id="IPR012910">
    <property type="entry name" value="Plug_dom"/>
</dbReference>
<dbReference type="InterPro" id="IPR000531">
    <property type="entry name" value="Beta-barrel_TonB"/>
</dbReference>
<evidence type="ECO:0000259" key="5">
    <source>
        <dbReference type="Pfam" id="PF07715"/>
    </source>
</evidence>
<keyword evidence="6" id="KW-0675">Receptor</keyword>
<feature type="signal peptide" evidence="3">
    <location>
        <begin position="1"/>
        <end position="23"/>
    </location>
</feature>
<dbReference type="RefSeq" id="WP_216033085.1">
    <property type="nucleotide sequence ID" value="NZ_JAHKNG010000014.1"/>
</dbReference>
<feature type="domain" description="TonB-dependent receptor plug" evidence="5">
    <location>
        <begin position="49"/>
        <end position="151"/>
    </location>
</feature>
<keyword evidence="2" id="KW-0798">TonB box</keyword>
<keyword evidence="1" id="KW-0813">Transport</keyword>
<keyword evidence="1 2" id="KW-0472">Membrane</keyword>
<feature type="chain" id="PRO_5045290462" evidence="3">
    <location>
        <begin position="24"/>
        <end position="719"/>
    </location>
</feature>
<dbReference type="Proteomes" id="UP001166191">
    <property type="component" value="Unassembled WGS sequence"/>
</dbReference>
<comment type="subcellular location">
    <subcellularLocation>
        <location evidence="1">Cell outer membrane</location>
        <topology evidence="1">Multi-pass membrane protein</topology>
    </subcellularLocation>
</comment>
<proteinExistence type="inferred from homology"/>
<dbReference type="PROSITE" id="PS52016">
    <property type="entry name" value="TONB_DEPENDENT_REC_3"/>
    <property type="match status" value="1"/>
</dbReference>
<evidence type="ECO:0000256" key="2">
    <source>
        <dbReference type="RuleBase" id="RU003357"/>
    </source>
</evidence>